<dbReference type="EMBL" id="VOSK01000227">
    <property type="protein sequence ID" value="MPR29410.1"/>
    <property type="molecule type" value="Genomic_DNA"/>
</dbReference>
<dbReference type="Pfam" id="PF00589">
    <property type="entry name" value="Phage_integrase"/>
    <property type="match status" value="1"/>
</dbReference>
<dbReference type="PROSITE" id="PS51898">
    <property type="entry name" value="TYR_RECOMBINASE"/>
    <property type="match status" value="1"/>
</dbReference>
<evidence type="ECO:0000313" key="3">
    <source>
        <dbReference type="EMBL" id="MPR29410.1"/>
    </source>
</evidence>
<dbReference type="InterPro" id="IPR013762">
    <property type="entry name" value="Integrase-like_cat_sf"/>
</dbReference>
<dbReference type="NCBIfam" id="NF041502">
    <property type="entry name" value="integrase_1"/>
    <property type="match status" value="1"/>
</dbReference>
<dbReference type="AlphaFoldDB" id="A0A5N7MRW9"/>
<dbReference type="Proteomes" id="UP000403266">
    <property type="component" value="Unassembled WGS sequence"/>
</dbReference>
<name>A0A5N7MRW9_9HYPH</name>
<reference evidence="3 4" key="1">
    <citation type="journal article" date="2019" name="Syst. Appl. Microbiol.">
        <title>Microvirga tunisiensis sp. nov., a root nodule symbiotic bacterium isolated from Lupinus micranthus and L. luteus grown in Northern Tunisia.</title>
        <authorList>
            <person name="Msaddak A."/>
            <person name="Rejili M."/>
            <person name="Duran D."/>
            <person name="Mars M."/>
            <person name="Palacios J.M."/>
            <person name="Ruiz-Argueso T."/>
            <person name="Rey L."/>
            <person name="Imperial J."/>
        </authorList>
    </citation>
    <scope>NUCLEOTIDE SEQUENCE [LARGE SCALE GENOMIC DNA]</scope>
    <source>
        <strain evidence="3 4">Lmie10</strain>
    </source>
</reference>
<dbReference type="GO" id="GO:0015074">
    <property type="term" value="P:DNA integration"/>
    <property type="evidence" value="ECO:0007669"/>
    <property type="project" value="InterPro"/>
</dbReference>
<evidence type="ECO:0000256" key="1">
    <source>
        <dbReference type="ARBA" id="ARBA00023172"/>
    </source>
</evidence>
<protein>
    <submittedName>
        <fullName evidence="3">Tyrosine-type recombinase/integrase</fullName>
    </submittedName>
</protein>
<feature type="domain" description="Tyr recombinase" evidence="2">
    <location>
        <begin position="165"/>
        <end position="392"/>
    </location>
</feature>
<dbReference type="InterPro" id="IPR002104">
    <property type="entry name" value="Integrase_catalytic"/>
</dbReference>
<sequence length="517" mass="58347">MRIVQREQGWFPSQGVILDHAGLTMDASGTTWDLNYAGGPVSLDWEMMPIQSSEILAATVKYIADLVRTKSAKTVHLTFGILLKLGNSASFSKADRDRMEIPAEFFSELWQYVGRDVWEMHYFRHWYRSCVDRGCEAFSAEVAFELDEKRIPGRLKGQAVLSLDPETGPLNDLEITGLLNALRAAHNRKTLLLDEQAALWLCIALGPNPFQAALLREQDVEILTEGGQSFIQIRVPRTKKPHQLPRTEFKTRKLTMEIGQRILELIEQNRHYREVHGWPNEAYEFPLFVRRTPRPDQSTGPMAQYAMHLYTDDFTLLVERAARRLGVISPRTQKLLHVTTRRLRYTFATRLVREGASAQELAEALDHTDLQNVHVYFDIKSDIVESLDRATALALGPIAQAFLGKIVGSEAGAVRGDDPRSRIMSFDKRTEEAEGLGTCGEYSFCGLFAPLACYTCVQFQPWMDGPHDKILHYLLVRRDRKLAAGCDGRMVAIHDATILAIGDVIARIEAIHGTELA</sequence>
<comment type="caution">
    <text evidence="3">The sequence shown here is derived from an EMBL/GenBank/DDBJ whole genome shotgun (WGS) entry which is preliminary data.</text>
</comment>
<dbReference type="SUPFAM" id="SSF56349">
    <property type="entry name" value="DNA breaking-rejoining enzymes"/>
    <property type="match status" value="1"/>
</dbReference>
<dbReference type="Gene3D" id="1.10.443.10">
    <property type="entry name" value="Intergrase catalytic core"/>
    <property type="match status" value="1"/>
</dbReference>
<dbReference type="GO" id="GO:0003677">
    <property type="term" value="F:DNA binding"/>
    <property type="evidence" value="ECO:0007669"/>
    <property type="project" value="InterPro"/>
</dbReference>
<evidence type="ECO:0000259" key="2">
    <source>
        <dbReference type="PROSITE" id="PS51898"/>
    </source>
</evidence>
<dbReference type="InterPro" id="IPR011010">
    <property type="entry name" value="DNA_brk_join_enz"/>
</dbReference>
<accession>A0A5N7MRW9</accession>
<proteinExistence type="predicted"/>
<dbReference type="RefSeq" id="WP_152716238.1">
    <property type="nucleotide sequence ID" value="NZ_VOSJ01000243.1"/>
</dbReference>
<keyword evidence="1" id="KW-0233">DNA recombination</keyword>
<evidence type="ECO:0000313" key="4">
    <source>
        <dbReference type="Proteomes" id="UP000403266"/>
    </source>
</evidence>
<dbReference type="GO" id="GO:0006310">
    <property type="term" value="P:DNA recombination"/>
    <property type="evidence" value="ECO:0007669"/>
    <property type="project" value="UniProtKB-KW"/>
</dbReference>
<dbReference type="InterPro" id="IPR048120">
    <property type="entry name" value="Integrase-like"/>
</dbReference>
<dbReference type="OrthoDB" id="8368662at2"/>
<keyword evidence="4" id="KW-1185">Reference proteome</keyword>
<organism evidence="3 4">
    <name type="scientific">Microvirga tunisiensis</name>
    <dbReference type="NCBI Taxonomy" id="2108360"/>
    <lineage>
        <taxon>Bacteria</taxon>
        <taxon>Pseudomonadati</taxon>
        <taxon>Pseudomonadota</taxon>
        <taxon>Alphaproteobacteria</taxon>
        <taxon>Hyphomicrobiales</taxon>
        <taxon>Methylobacteriaceae</taxon>
        <taxon>Microvirga</taxon>
    </lineage>
</organism>
<gene>
    <name evidence="3" type="ORF">FS320_31040</name>
</gene>